<keyword evidence="3" id="KW-1185">Reference proteome</keyword>
<evidence type="ECO:0000256" key="1">
    <source>
        <dbReference type="SAM" id="MobiDB-lite"/>
    </source>
</evidence>
<accession>A0A8S0RER5</accession>
<gene>
    <name evidence="2" type="ORF">OLEA9_A057536</name>
</gene>
<dbReference type="EMBL" id="CACTIH010002575">
    <property type="protein sequence ID" value="CAA2976839.1"/>
    <property type="molecule type" value="Genomic_DNA"/>
</dbReference>
<evidence type="ECO:0000313" key="3">
    <source>
        <dbReference type="Proteomes" id="UP000594638"/>
    </source>
</evidence>
<comment type="caution">
    <text evidence="2">The sequence shown here is derived from an EMBL/GenBank/DDBJ whole genome shotgun (WGS) entry which is preliminary data.</text>
</comment>
<dbReference type="AlphaFoldDB" id="A0A8S0RER5"/>
<proteinExistence type="predicted"/>
<feature type="compositionally biased region" description="Basic and acidic residues" evidence="1">
    <location>
        <begin position="86"/>
        <end position="97"/>
    </location>
</feature>
<organism evidence="2 3">
    <name type="scientific">Olea europaea subsp. europaea</name>
    <dbReference type="NCBI Taxonomy" id="158383"/>
    <lineage>
        <taxon>Eukaryota</taxon>
        <taxon>Viridiplantae</taxon>
        <taxon>Streptophyta</taxon>
        <taxon>Embryophyta</taxon>
        <taxon>Tracheophyta</taxon>
        <taxon>Spermatophyta</taxon>
        <taxon>Magnoliopsida</taxon>
        <taxon>eudicotyledons</taxon>
        <taxon>Gunneridae</taxon>
        <taxon>Pentapetalae</taxon>
        <taxon>asterids</taxon>
        <taxon>lamiids</taxon>
        <taxon>Lamiales</taxon>
        <taxon>Oleaceae</taxon>
        <taxon>Oleeae</taxon>
        <taxon>Olea</taxon>
    </lineage>
</organism>
<dbReference type="Proteomes" id="UP000594638">
    <property type="component" value="Unassembled WGS sequence"/>
</dbReference>
<name>A0A8S0RER5_OLEEU</name>
<feature type="region of interest" description="Disordered" evidence="1">
    <location>
        <begin position="85"/>
        <end position="108"/>
    </location>
</feature>
<sequence length="108" mass="11887">MRALAPPSNLAVPIGLRGTRRSCQHPILSQQSSSPPRGPARWLRRRANELPLDLRGCEHGRLTCSEEVDEDRRQPTRARVTLVRVSRGETKEGDRETSAGLPGVPTSA</sequence>
<protein>
    <submittedName>
        <fullName evidence="2">Uncharacterized protein</fullName>
    </submittedName>
</protein>
<evidence type="ECO:0000313" key="2">
    <source>
        <dbReference type="EMBL" id="CAA2976839.1"/>
    </source>
</evidence>
<dbReference type="Gramene" id="OE9A057536T1">
    <property type="protein sequence ID" value="OE9A057536C1"/>
    <property type="gene ID" value="OE9A057536"/>
</dbReference>
<reference evidence="2 3" key="1">
    <citation type="submission" date="2019-12" db="EMBL/GenBank/DDBJ databases">
        <authorList>
            <person name="Alioto T."/>
            <person name="Alioto T."/>
            <person name="Gomez Garrido J."/>
        </authorList>
    </citation>
    <scope>NUCLEOTIDE SEQUENCE [LARGE SCALE GENOMIC DNA]</scope>
</reference>